<dbReference type="InterPro" id="IPR000674">
    <property type="entry name" value="Ald_Oxase/Xan_DH_a/b"/>
</dbReference>
<dbReference type="Proteomes" id="UP000322530">
    <property type="component" value="Unassembled WGS sequence"/>
</dbReference>
<feature type="region of interest" description="Disordered" evidence="3">
    <location>
        <begin position="1"/>
        <end position="21"/>
    </location>
</feature>
<feature type="domain" description="Aldehyde oxidase/xanthine dehydrogenase a/b hammerhead" evidence="4">
    <location>
        <begin position="20"/>
        <end position="144"/>
    </location>
</feature>
<dbReference type="Pfam" id="PF01315">
    <property type="entry name" value="Ald_Xan_dh_C"/>
    <property type="match status" value="1"/>
</dbReference>
<gene>
    <name evidence="5" type="ORF">KDI_15250</name>
</gene>
<protein>
    <submittedName>
        <fullName evidence="5">Aldehyde dehydrogenase</fullName>
    </submittedName>
</protein>
<dbReference type="Pfam" id="PF02738">
    <property type="entry name" value="MoCoBD_1"/>
    <property type="match status" value="1"/>
</dbReference>
<organism evidence="5 6">
    <name type="scientific">Dictyobacter arantiisoli</name>
    <dbReference type="NCBI Taxonomy" id="2014874"/>
    <lineage>
        <taxon>Bacteria</taxon>
        <taxon>Bacillati</taxon>
        <taxon>Chloroflexota</taxon>
        <taxon>Ktedonobacteria</taxon>
        <taxon>Ktedonobacterales</taxon>
        <taxon>Dictyobacteraceae</taxon>
        <taxon>Dictyobacter</taxon>
    </lineage>
</organism>
<dbReference type="EMBL" id="BIXY01000016">
    <property type="protein sequence ID" value="GCF07961.1"/>
    <property type="molecule type" value="Genomic_DNA"/>
</dbReference>
<proteinExistence type="predicted"/>
<dbReference type="InterPro" id="IPR016208">
    <property type="entry name" value="Ald_Oxase/xanthine_DH-like"/>
</dbReference>
<comment type="caution">
    <text evidence="5">The sequence shown here is derived from an EMBL/GenBank/DDBJ whole genome shotgun (WGS) entry which is preliminary data.</text>
</comment>
<reference evidence="5 6" key="1">
    <citation type="submission" date="2019-01" db="EMBL/GenBank/DDBJ databases">
        <title>Draft genome sequence of Dictyobacter sp. Uno17.</title>
        <authorList>
            <person name="Wang C.M."/>
            <person name="Zheng Y."/>
            <person name="Sakai Y."/>
            <person name="Abe K."/>
            <person name="Yokota A."/>
            <person name="Yabe S."/>
        </authorList>
    </citation>
    <scope>NUCLEOTIDE SEQUENCE [LARGE SCALE GENOMIC DNA]</scope>
    <source>
        <strain evidence="5 6">Uno17</strain>
    </source>
</reference>
<dbReference type="InterPro" id="IPR046867">
    <property type="entry name" value="AldOxase/xan_DH_MoCoBD2"/>
</dbReference>
<dbReference type="PANTHER" id="PTHR11908:SF132">
    <property type="entry name" value="ALDEHYDE OXIDASE 1-RELATED"/>
    <property type="match status" value="1"/>
</dbReference>
<evidence type="ECO:0000256" key="2">
    <source>
        <dbReference type="ARBA" id="ARBA00023002"/>
    </source>
</evidence>
<sequence>MVQKTFGAPLKSREDPQMLQGESPYTADIKLPGMLHMAILRSEYAHAKIKHIDTSEALKMPGVVRVITGDDLTGKIMPLPCIWIPGGVESHFPPHPFGLPGAGDVLAKDRVRFIGDSVAAVVAETRYQAYDALAGIHIDYEPLPVVVDPEDALKEGAPLLHDAVPHNLNADWTCGDKAAADKAIAEAEVVVNLSMYNQRTINNPLEPRSAIGNYDPVTEDYTLWATTQSPHNHRFLLSVLVLGIPFNKLRVIAPTIGGSFGTKGYIYPDMALVLFLSKELERPVKWVDTRNGLMRSTVQGRDHKQHATIAGTKDGKITGLRCTSYANLGAYPSTIGPGVATALMGRSLSGPYTIENAFCEVFAVFTNIVPLGAQRGSGRAEATFLMERLVDLYAAEIGMDPAEVRRKNMVPPDQFPYDNHLGWTYDSGNYGAALERALEMVDYAHINERKAEASRRGKRLGVGIASFVAICGVGPSTRMSKEGMLGGTWESANIRVHPSGEVGITLGSKSTGQSHVTTFAQIAAEELGVDMDNIRVYHSDTQKAPYGQGTYGSRSYSVGGPAMYMAAQKIKEKIRKAAAHMFEAAEEDVVYEGGKVFVKDTPQKVKTFQEMAMALWYGWNLPAGMEPTLDETSFFDPADFNYPFGTHIAVIEIDNQTGQVDLVRYVAVNDAGPLGNPLVVNGQVEGSITHGAGQALIERAVYDEQGILLTDSFTSYAIPRSTDLPEYELDYTVTPSPHNALGVKGAGEIATVPPAAAIGNAVCDALADLGIKHIDMPFTAEKIWRVMRDAEQKKNAASNGHHV</sequence>
<evidence type="ECO:0000256" key="3">
    <source>
        <dbReference type="SAM" id="MobiDB-lite"/>
    </source>
</evidence>
<dbReference type="SMART" id="SM01008">
    <property type="entry name" value="Ald_Xan_dh_C"/>
    <property type="match status" value="1"/>
</dbReference>
<keyword evidence="1" id="KW-0500">Molybdenum</keyword>
<dbReference type="InterPro" id="IPR037165">
    <property type="entry name" value="AldOxase/xan_DH_Mopterin-bd_sf"/>
</dbReference>
<evidence type="ECO:0000313" key="6">
    <source>
        <dbReference type="Proteomes" id="UP000322530"/>
    </source>
</evidence>
<dbReference type="SUPFAM" id="SSF54665">
    <property type="entry name" value="CO dehydrogenase molybdoprotein N-domain-like"/>
    <property type="match status" value="1"/>
</dbReference>
<dbReference type="RefSeq" id="WP_216368806.1">
    <property type="nucleotide sequence ID" value="NZ_BIXY01000016.1"/>
</dbReference>
<dbReference type="Gene3D" id="3.30.365.10">
    <property type="entry name" value="Aldehyde oxidase/xanthine dehydrogenase, molybdopterin binding domain"/>
    <property type="match status" value="4"/>
</dbReference>
<name>A0A5A5T8Z9_9CHLR</name>
<dbReference type="PANTHER" id="PTHR11908">
    <property type="entry name" value="XANTHINE DEHYDROGENASE"/>
    <property type="match status" value="1"/>
</dbReference>
<keyword evidence="6" id="KW-1185">Reference proteome</keyword>
<dbReference type="Pfam" id="PF20256">
    <property type="entry name" value="MoCoBD_2"/>
    <property type="match status" value="1"/>
</dbReference>
<keyword evidence="2" id="KW-0560">Oxidoreductase</keyword>
<dbReference type="Gene3D" id="3.90.1170.50">
    <property type="entry name" value="Aldehyde oxidase/xanthine dehydrogenase, a/b hammerhead"/>
    <property type="match status" value="1"/>
</dbReference>
<dbReference type="InterPro" id="IPR008274">
    <property type="entry name" value="AldOxase/xan_DH_MoCoBD1"/>
</dbReference>
<dbReference type="AlphaFoldDB" id="A0A5A5T8Z9"/>
<dbReference type="GO" id="GO:0016491">
    <property type="term" value="F:oxidoreductase activity"/>
    <property type="evidence" value="ECO:0007669"/>
    <property type="project" value="UniProtKB-KW"/>
</dbReference>
<evidence type="ECO:0000256" key="1">
    <source>
        <dbReference type="ARBA" id="ARBA00022505"/>
    </source>
</evidence>
<accession>A0A5A5T8Z9</accession>
<dbReference type="SUPFAM" id="SSF56003">
    <property type="entry name" value="Molybdenum cofactor-binding domain"/>
    <property type="match status" value="1"/>
</dbReference>
<evidence type="ECO:0000259" key="4">
    <source>
        <dbReference type="SMART" id="SM01008"/>
    </source>
</evidence>
<evidence type="ECO:0000313" key="5">
    <source>
        <dbReference type="EMBL" id="GCF07961.1"/>
    </source>
</evidence>
<dbReference type="GO" id="GO:0005506">
    <property type="term" value="F:iron ion binding"/>
    <property type="evidence" value="ECO:0007669"/>
    <property type="project" value="InterPro"/>
</dbReference>
<dbReference type="InterPro" id="IPR036856">
    <property type="entry name" value="Ald_Oxase/Xan_DH_a/b_sf"/>
</dbReference>